<dbReference type="PANTHER" id="PTHR13847">
    <property type="entry name" value="SARCOSINE DEHYDROGENASE-RELATED"/>
    <property type="match status" value="1"/>
</dbReference>
<dbReference type="SUPFAM" id="SSF51905">
    <property type="entry name" value="FAD/NAD(P)-binding domain"/>
    <property type="match status" value="1"/>
</dbReference>
<feature type="transmembrane region" description="Helical" evidence="2">
    <location>
        <begin position="6"/>
        <end position="24"/>
    </location>
</feature>
<keyword evidence="2" id="KW-1133">Transmembrane helix</keyword>
<evidence type="ECO:0000256" key="1">
    <source>
        <dbReference type="ARBA" id="ARBA00023002"/>
    </source>
</evidence>
<keyword evidence="2" id="KW-0472">Membrane</keyword>
<evidence type="ECO:0000259" key="3">
    <source>
        <dbReference type="Pfam" id="PF01266"/>
    </source>
</evidence>
<accession>A0A853J753</accession>
<reference evidence="4 5" key="1">
    <citation type="submission" date="2020-07" db="EMBL/GenBank/DDBJ databases">
        <title>Luteimonas sp. SJ-92.</title>
        <authorList>
            <person name="Huang X.-X."/>
            <person name="Xu L."/>
            <person name="Sun J.-Q."/>
        </authorList>
    </citation>
    <scope>NUCLEOTIDE SEQUENCE [LARGE SCALE GENOMIC DNA]</scope>
    <source>
        <strain evidence="4 5">SJ-92</strain>
    </source>
</reference>
<keyword evidence="2" id="KW-0812">Transmembrane</keyword>
<evidence type="ECO:0000313" key="4">
    <source>
        <dbReference type="EMBL" id="NZA24883.1"/>
    </source>
</evidence>
<dbReference type="Gene3D" id="3.30.9.10">
    <property type="entry name" value="D-Amino Acid Oxidase, subunit A, domain 2"/>
    <property type="match status" value="1"/>
</dbReference>
<dbReference type="PROSITE" id="PS51257">
    <property type="entry name" value="PROKAR_LIPOPROTEIN"/>
    <property type="match status" value="1"/>
</dbReference>
<dbReference type="Proteomes" id="UP000578091">
    <property type="component" value="Unassembled WGS sequence"/>
</dbReference>
<evidence type="ECO:0000313" key="5">
    <source>
        <dbReference type="Proteomes" id="UP000578091"/>
    </source>
</evidence>
<dbReference type="RefSeq" id="WP_180676693.1">
    <property type="nucleotide sequence ID" value="NZ_JACCKA010000006.1"/>
</dbReference>
<dbReference type="GO" id="GO:0005737">
    <property type="term" value="C:cytoplasm"/>
    <property type="evidence" value="ECO:0007669"/>
    <property type="project" value="TreeGrafter"/>
</dbReference>
<dbReference type="EMBL" id="JACCKA010000006">
    <property type="protein sequence ID" value="NZA24883.1"/>
    <property type="molecule type" value="Genomic_DNA"/>
</dbReference>
<keyword evidence="5" id="KW-1185">Reference proteome</keyword>
<protein>
    <submittedName>
        <fullName evidence="4">FAD-dependent oxidoreductase</fullName>
    </submittedName>
</protein>
<dbReference type="PRINTS" id="PR00420">
    <property type="entry name" value="RNGMNOXGNASE"/>
</dbReference>
<dbReference type="InterPro" id="IPR036188">
    <property type="entry name" value="FAD/NAD-bd_sf"/>
</dbReference>
<organism evidence="4 5">
    <name type="scientific">Luteimonas salinisoli</name>
    <dbReference type="NCBI Taxonomy" id="2752307"/>
    <lineage>
        <taxon>Bacteria</taxon>
        <taxon>Pseudomonadati</taxon>
        <taxon>Pseudomonadota</taxon>
        <taxon>Gammaproteobacteria</taxon>
        <taxon>Lysobacterales</taxon>
        <taxon>Lysobacteraceae</taxon>
        <taxon>Luteimonas</taxon>
    </lineage>
</organism>
<dbReference type="Gene3D" id="3.50.50.60">
    <property type="entry name" value="FAD/NAD(P)-binding domain"/>
    <property type="match status" value="2"/>
</dbReference>
<dbReference type="GO" id="GO:0016491">
    <property type="term" value="F:oxidoreductase activity"/>
    <property type="evidence" value="ECO:0007669"/>
    <property type="project" value="UniProtKB-KW"/>
</dbReference>
<dbReference type="InterPro" id="IPR006076">
    <property type="entry name" value="FAD-dep_OxRdtase"/>
</dbReference>
<dbReference type="Pfam" id="PF01266">
    <property type="entry name" value="DAO"/>
    <property type="match status" value="1"/>
</dbReference>
<feature type="domain" description="FAD dependent oxidoreductase" evidence="3">
    <location>
        <begin position="6"/>
        <end position="396"/>
    </location>
</feature>
<name>A0A853J753_9GAMM</name>
<evidence type="ECO:0000256" key="2">
    <source>
        <dbReference type="SAM" id="Phobius"/>
    </source>
</evidence>
<dbReference type="PANTHER" id="PTHR13847:SF289">
    <property type="entry name" value="GLYCINE OXIDASE"/>
    <property type="match status" value="1"/>
</dbReference>
<keyword evidence="1" id="KW-0560">Oxidoreductase</keyword>
<comment type="caution">
    <text evidence="4">The sequence shown here is derived from an EMBL/GenBank/DDBJ whole genome shotgun (WGS) entry which is preliminary data.</text>
</comment>
<sequence length="415" mass="44649">MDTRDDVLIVGGGVIGLACALALLRAGRGVRVLEAGTAGCGSSHGNCGTITPSHAPPLTAPGAVTQALRWMATPDAPFYVKPRFDPALWGWMLRFAARCNRRDWRAATSARAAILDASRAALPQWIERYGLDCEFEASGVDYVFRDPAELAEFDADLRALAEIGVPVELIDGEAYVRDEPALLPGVAGVVRFPGDARLRPNRYVAELARAVRAAGGAIVEHCEATAIALDADGATVATGDRDFRGRDLLLATGAWSPKLARGLGLRVPVQPGKGYSITYSRPVLVPRRPLVLRERSVCVTAWDSGYRLGSTMEFSGYDGSLNRRRLAALERGAREYLREPVGPTVEEEWYGWRPLSCDDLPIIGRASGHRHVWLATGHGMLGVSMSVATGQLIAELMCGDAPHIDPAPFDPARFG</sequence>
<gene>
    <name evidence="4" type="ORF">H0E84_00645</name>
</gene>
<dbReference type="SUPFAM" id="SSF54373">
    <property type="entry name" value="FAD-linked reductases, C-terminal domain"/>
    <property type="match status" value="1"/>
</dbReference>
<proteinExistence type="predicted"/>
<dbReference type="AlphaFoldDB" id="A0A853J753"/>